<sequence>MHMERTSGAKSLWIVVHGGNVTQFRGTQRSASASCIWCCHRQTGKERRSEGEIALLPPEDRCVVHAMFLTSPAAYCAPKKMDSCIGRVKTLGEMGQSARIVRRGLFRFCGFNFSRLLPPDCQKNSVPRTTSRGWTHRLPEKNFTRSKLWHSEESVAVPRTLYDIRPSRGHLAQGRPRKENKCWNMPFCSWERRGWSGEMRSCCLVCYPRLLEESPLTLQPAITQLSCALSEKAATAAMSYAVYRHWQSSFVALARTHMGGPPKTSTWSCLEVSMLRWTLWKTLGHEASGWHKRITLKQALHVLALRTLFLDRPQTSRRPDTPTKSVPLHCQDAAGCSPEAVGENQAMMKVWAWRRDMAAGAPTCHYWDTS</sequence>
<protein>
    <submittedName>
        <fullName evidence="1">Uncharacterized protein</fullName>
    </submittedName>
</protein>
<accession>A0A8J5CSE8</accession>
<organism evidence="1 2">
    <name type="scientific">Chionoecetes opilio</name>
    <name type="common">Atlantic snow crab</name>
    <name type="synonym">Cancer opilio</name>
    <dbReference type="NCBI Taxonomy" id="41210"/>
    <lineage>
        <taxon>Eukaryota</taxon>
        <taxon>Metazoa</taxon>
        <taxon>Ecdysozoa</taxon>
        <taxon>Arthropoda</taxon>
        <taxon>Crustacea</taxon>
        <taxon>Multicrustacea</taxon>
        <taxon>Malacostraca</taxon>
        <taxon>Eumalacostraca</taxon>
        <taxon>Eucarida</taxon>
        <taxon>Decapoda</taxon>
        <taxon>Pleocyemata</taxon>
        <taxon>Brachyura</taxon>
        <taxon>Eubrachyura</taxon>
        <taxon>Majoidea</taxon>
        <taxon>Majidae</taxon>
        <taxon>Chionoecetes</taxon>
    </lineage>
</organism>
<gene>
    <name evidence="1" type="ORF">GWK47_048129</name>
</gene>
<evidence type="ECO:0000313" key="1">
    <source>
        <dbReference type="EMBL" id="KAG0720634.1"/>
    </source>
</evidence>
<keyword evidence="2" id="KW-1185">Reference proteome</keyword>
<name>A0A8J5CSE8_CHIOP</name>
<proteinExistence type="predicted"/>
<dbReference type="AlphaFoldDB" id="A0A8J5CSE8"/>
<dbReference type="Proteomes" id="UP000770661">
    <property type="component" value="Unassembled WGS sequence"/>
</dbReference>
<evidence type="ECO:0000313" key="2">
    <source>
        <dbReference type="Proteomes" id="UP000770661"/>
    </source>
</evidence>
<reference evidence="1" key="1">
    <citation type="submission" date="2020-07" db="EMBL/GenBank/DDBJ databases">
        <title>The High-quality genome of the commercially important snow crab, Chionoecetes opilio.</title>
        <authorList>
            <person name="Jeong J.-H."/>
            <person name="Ryu S."/>
        </authorList>
    </citation>
    <scope>NUCLEOTIDE SEQUENCE</scope>
    <source>
        <strain evidence="1">MADBK_172401_WGS</strain>
        <tissue evidence="1">Digestive gland</tissue>
    </source>
</reference>
<comment type="caution">
    <text evidence="1">The sequence shown here is derived from an EMBL/GenBank/DDBJ whole genome shotgun (WGS) entry which is preliminary data.</text>
</comment>
<dbReference type="EMBL" id="JACEEZ010012540">
    <property type="protein sequence ID" value="KAG0720634.1"/>
    <property type="molecule type" value="Genomic_DNA"/>
</dbReference>